<comment type="caution">
    <text evidence="7">The sequence shown here is derived from an EMBL/GenBank/DDBJ whole genome shotgun (WGS) entry which is preliminary data.</text>
</comment>
<reference evidence="7" key="1">
    <citation type="journal article" date="2020" name="Mol. Plant Microbe Interact.">
        <title>Genome Sequence of the Biocontrol Agent Coniothyrium minitans strain Conio (IMI 134523).</title>
        <authorList>
            <person name="Patel D."/>
            <person name="Shittu T.A."/>
            <person name="Baroncelli R."/>
            <person name="Muthumeenakshi S."/>
            <person name="Osborne T.H."/>
            <person name="Janganan T.K."/>
            <person name="Sreenivasaprasad S."/>
        </authorList>
    </citation>
    <scope>NUCLEOTIDE SEQUENCE</scope>
    <source>
        <strain evidence="7">Conio</strain>
    </source>
</reference>
<organism evidence="7 8">
    <name type="scientific">Paraphaeosphaeria minitans</name>
    <dbReference type="NCBI Taxonomy" id="565426"/>
    <lineage>
        <taxon>Eukaryota</taxon>
        <taxon>Fungi</taxon>
        <taxon>Dikarya</taxon>
        <taxon>Ascomycota</taxon>
        <taxon>Pezizomycotina</taxon>
        <taxon>Dothideomycetes</taxon>
        <taxon>Pleosporomycetidae</taxon>
        <taxon>Pleosporales</taxon>
        <taxon>Massarineae</taxon>
        <taxon>Didymosphaeriaceae</taxon>
        <taxon>Paraphaeosphaeria</taxon>
    </lineage>
</organism>
<dbReference type="InterPro" id="IPR051924">
    <property type="entry name" value="GST_Kappa/NadH"/>
</dbReference>
<evidence type="ECO:0000256" key="3">
    <source>
        <dbReference type="ARBA" id="ARBA00047960"/>
    </source>
</evidence>
<dbReference type="PIRSF" id="PIRSF006386">
    <property type="entry name" value="HCCAis_GSTk"/>
    <property type="match status" value="1"/>
</dbReference>
<feature type="domain" description="DSBA-like thioredoxin" evidence="6">
    <location>
        <begin position="6"/>
        <end position="208"/>
    </location>
</feature>
<dbReference type="GO" id="GO:0005777">
    <property type="term" value="C:peroxisome"/>
    <property type="evidence" value="ECO:0007669"/>
    <property type="project" value="TreeGrafter"/>
</dbReference>
<sequence length="222" mass="24721">MSKPKITLFVDIVSPFAYLAFYALHNFPVFKQCEITYVPVFLAGIMKACGNTPTNTCPDKDKYINAERVRWSSLLKIPISQSPPPGFPTNTIHIQRVLTTLSLSHPAALPAALALFWQSYWVHWNDPSTEENILVILRTIVASEEEAGKVLEKSGGEQVKKKLGEDTERAVEEGAFGLPWFVGTATNAKGETERYWGVDHLGQLCDHLGLERPAGRGWRALL</sequence>
<accession>A0A9P6KLE5</accession>
<dbReference type="Gene3D" id="3.40.30.10">
    <property type="entry name" value="Glutaredoxin"/>
    <property type="match status" value="1"/>
</dbReference>
<dbReference type="InterPro" id="IPR036249">
    <property type="entry name" value="Thioredoxin-like_sf"/>
</dbReference>
<dbReference type="OrthoDB" id="4664297at2759"/>
<dbReference type="FunFam" id="3.40.30.10:FF:000096">
    <property type="entry name" value="Glutathione S-transferase kappa"/>
    <property type="match status" value="1"/>
</dbReference>
<dbReference type="GO" id="GO:0004364">
    <property type="term" value="F:glutathione transferase activity"/>
    <property type="evidence" value="ECO:0007669"/>
    <property type="project" value="UniProtKB-UniRule"/>
</dbReference>
<evidence type="ECO:0000259" key="6">
    <source>
        <dbReference type="Pfam" id="PF01323"/>
    </source>
</evidence>
<dbReference type="Proteomes" id="UP000756921">
    <property type="component" value="Unassembled WGS sequence"/>
</dbReference>
<dbReference type="SUPFAM" id="SSF52833">
    <property type="entry name" value="Thioredoxin-like"/>
    <property type="match status" value="1"/>
</dbReference>
<keyword evidence="8" id="KW-1185">Reference proteome</keyword>
<evidence type="ECO:0000313" key="8">
    <source>
        <dbReference type="Proteomes" id="UP000756921"/>
    </source>
</evidence>
<comment type="similarity">
    <text evidence="1 4">Belongs to the GST superfamily. Kappa family.</text>
</comment>
<evidence type="ECO:0000256" key="2">
    <source>
        <dbReference type="ARBA" id="ARBA00022679"/>
    </source>
</evidence>
<evidence type="ECO:0000256" key="1">
    <source>
        <dbReference type="ARBA" id="ARBA00006494"/>
    </source>
</evidence>
<dbReference type="GO" id="GO:0005739">
    <property type="term" value="C:mitochondrion"/>
    <property type="evidence" value="ECO:0007669"/>
    <property type="project" value="TreeGrafter"/>
</dbReference>
<gene>
    <name evidence="7" type="ORF">PMIN01_11440</name>
</gene>
<evidence type="ECO:0000313" key="7">
    <source>
        <dbReference type="EMBL" id="KAF9730571.1"/>
    </source>
</evidence>
<dbReference type="InterPro" id="IPR001853">
    <property type="entry name" value="DSBA-like_thioredoxin_dom"/>
</dbReference>
<comment type="catalytic activity">
    <reaction evidence="3 4">
        <text>RX + glutathione = an S-substituted glutathione + a halide anion + H(+)</text>
        <dbReference type="Rhea" id="RHEA:16437"/>
        <dbReference type="ChEBI" id="CHEBI:15378"/>
        <dbReference type="ChEBI" id="CHEBI:16042"/>
        <dbReference type="ChEBI" id="CHEBI:17792"/>
        <dbReference type="ChEBI" id="CHEBI:57925"/>
        <dbReference type="ChEBI" id="CHEBI:90779"/>
        <dbReference type="EC" id="2.5.1.18"/>
    </reaction>
</comment>
<dbReference type="PANTHER" id="PTHR42943">
    <property type="entry name" value="GLUTATHIONE S-TRANSFERASE KAPPA"/>
    <property type="match status" value="1"/>
</dbReference>
<keyword evidence="2 4" id="KW-0808">Transferase</keyword>
<protein>
    <recommendedName>
        <fullName evidence="4">Glutathione S-transferase kappa</fullName>
        <ecNumber evidence="4">2.5.1.18</ecNumber>
    </recommendedName>
</protein>
<dbReference type="InterPro" id="IPR014440">
    <property type="entry name" value="HCCAis_GSTk"/>
</dbReference>
<evidence type="ECO:0000256" key="5">
    <source>
        <dbReference type="PIRSR" id="PIRSR006386-1"/>
    </source>
</evidence>
<dbReference type="EMBL" id="WJXW01000014">
    <property type="protein sequence ID" value="KAF9730571.1"/>
    <property type="molecule type" value="Genomic_DNA"/>
</dbReference>
<proteinExistence type="inferred from homology"/>
<dbReference type="EC" id="2.5.1.18" evidence="4"/>
<name>A0A9P6KLE5_9PLEO</name>
<dbReference type="PANTHER" id="PTHR42943:SF2">
    <property type="entry name" value="GLUTATHIONE S-TRANSFERASE KAPPA 1"/>
    <property type="match status" value="1"/>
</dbReference>
<dbReference type="GO" id="GO:0004602">
    <property type="term" value="F:glutathione peroxidase activity"/>
    <property type="evidence" value="ECO:0007669"/>
    <property type="project" value="TreeGrafter"/>
</dbReference>
<dbReference type="AlphaFoldDB" id="A0A9P6KLE5"/>
<evidence type="ECO:0000256" key="4">
    <source>
        <dbReference type="PIRNR" id="PIRNR006386"/>
    </source>
</evidence>
<dbReference type="Pfam" id="PF01323">
    <property type="entry name" value="DSBA"/>
    <property type="match status" value="1"/>
</dbReference>
<feature type="active site" description="Nucleophile" evidence="5">
    <location>
        <position position="14"/>
    </location>
</feature>
<dbReference type="GO" id="GO:0006749">
    <property type="term" value="P:glutathione metabolic process"/>
    <property type="evidence" value="ECO:0007669"/>
    <property type="project" value="TreeGrafter"/>
</dbReference>